<comment type="caution">
    <text evidence="1">The sequence shown here is derived from an EMBL/GenBank/DDBJ whole genome shotgun (WGS) entry which is preliminary data.</text>
</comment>
<evidence type="ECO:0000313" key="2">
    <source>
        <dbReference type="Proteomes" id="UP001234216"/>
    </source>
</evidence>
<accession>A0AAW8FBP3</accession>
<proteinExistence type="predicted"/>
<name>A0AAW8FBP3_9ACTN</name>
<dbReference type="Proteomes" id="UP001234216">
    <property type="component" value="Unassembled WGS sequence"/>
</dbReference>
<dbReference type="AlphaFoldDB" id="A0AAW8FBP3"/>
<protein>
    <submittedName>
        <fullName evidence="1">Uncharacterized protein</fullName>
    </submittedName>
</protein>
<organism evidence="1 2">
    <name type="scientific">Streptomyces canus</name>
    <dbReference type="NCBI Taxonomy" id="58343"/>
    <lineage>
        <taxon>Bacteria</taxon>
        <taxon>Bacillati</taxon>
        <taxon>Actinomycetota</taxon>
        <taxon>Actinomycetes</taxon>
        <taxon>Kitasatosporales</taxon>
        <taxon>Streptomycetaceae</taxon>
        <taxon>Streptomyces</taxon>
        <taxon>Streptomyces aurantiacus group</taxon>
    </lineage>
</organism>
<sequence length="135" mass="14975">MRIILADVQSTVHEIDEGATVSEQHTYRVIVRGTWDGLTDEARARLLAEAADHGMASMRFTEEGSLSYEPAPLKHFSMRYVVVSDAADGEEMAGAIAEDRAEGTLRDLGYGFRDLKSTVTDLDTMKINRKPASRR</sequence>
<gene>
    <name evidence="1" type="ORF">QFZ22_002460</name>
</gene>
<dbReference type="Pfam" id="PF19707">
    <property type="entry name" value="DUF6204"/>
    <property type="match status" value="1"/>
</dbReference>
<evidence type="ECO:0000313" key="1">
    <source>
        <dbReference type="EMBL" id="MDQ0906475.1"/>
    </source>
</evidence>
<dbReference type="InterPro" id="IPR045778">
    <property type="entry name" value="DUF6204"/>
</dbReference>
<dbReference type="EMBL" id="JAUSZV010000005">
    <property type="protein sequence ID" value="MDQ0906475.1"/>
    <property type="molecule type" value="Genomic_DNA"/>
</dbReference>
<reference evidence="1" key="1">
    <citation type="submission" date="2023-07" db="EMBL/GenBank/DDBJ databases">
        <title>Comparative genomics of wheat-associated soil bacteria to identify genetic determinants of phenazine resistance.</title>
        <authorList>
            <person name="Mouncey N."/>
        </authorList>
    </citation>
    <scope>NUCLEOTIDE SEQUENCE</scope>
    <source>
        <strain evidence="1">V4I22</strain>
    </source>
</reference>